<feature type="transmembrane region" description="Helical" evidence="1">
    <location>
        <begin position="126"/>
        <end position="146"/>
    </location>
</feature>
<dbReference type="AlphaFoldDB" id="A0A6C2YSY4"/>
<keyword evidence="1" id="KW-0812">Transmembrane</keyword>
<reference evidence="2" key="1">
    <citation type="submission" date="2019-04" db="EMBL/GenBank/DDBJ databases">
        <authorList>
            <consortium name="Science for Life Laboratories"/>
        </authorList>
    </citation>
    <scope>NUCLEOTIDE SEQUENCE</scope>
    <source>
        <strain evidence="2">MBLW1</strain>
    </source>
</reference>
<dbReference type="RefSeq" id="WP_162659279.1">
    <property type="nucleotide sequence ID" value="NZ_LR593887.1"/>
</dbReference>
<keyword evidence="3" id="KW-1185">Reference proteome</keyword>
<evidence type="ECO:0000313" key="3">
    <source>
        <dbReference type="Proteomes" id="UP000464378"/>
    </source>
</evidence>
<protein>
    <recommendedName>
        <fullName evidence="4">Carboxypeptidase regulatory-like domain-containing protein</fullName>
    </recommendedName>
</protein>
<evidence type="ECO:0000256" key="1">
    <source>
        <dbReference type="SAM" id="Phobius"/>
    </source>
</evidence>
<dbReference type="SUPFAM" id="SSF49478">
    <property type="entry name" value="Cna protein B-type domain"/>
    <property type="match status" value="1"/>
</dbReference>
<keyword evidence="1" id="KW-1133">Transmembrane helix</keyword>
<name>A0A6C2YSY4_9BACT</name>
<dbReference type="EMBL" id="LR593887">
    <property type="protein sequence ID" value="VTS05683.1"/>
    <property type="molecule type" value="Genomic_DNA"/>
</dbReference>
<keyword evidence="1" id="KW-0472">Membrane</keyword>
<organism evidence="2">
    <name type="scientific">Tuwongella immobilis</name>
    <dbReference type="NCBI Taxonomy" id="692036"/>
    <lineage>
        <taxon>Bacteria</taxon>
        <taxon>Pseudomonadati</taxon>
        <taxon>Planctomycetota</taxon>
        <taxon>Planctomycetia</taxon>
        <taxon>Gemmatales</taxon>
        <taxon>Gemmataceae</taxon>
        <taxon>Tuwongella</taxon>
    </lineage>
</organism>
<evidence type="ECO:0008006" key="4">
    <source>
        <dbReference type="Google" id="ProtNLM"/>
    </source>
</evidence>
<evidence type="ECO:0000313" key="2">
    <source>
        <dbReference type="EMBL" id="VIP04159.1"/>
    </source>
</evidence>
<accession>A0A6C2YSY4</accession>
<sequence length="159" mass="17162">MQSKPTAGWAIVAMVLLLPGLAWAHAMVMELFVEATEVRVEAYYDDETPAELAKVSVFNESDRIIAEGRCDERGVFRFPKPSPGLYRVQADAAGHRATKTLTLEDPNAIGNPGTAAPAKKVPLLQIPATLIGLVVIAGMTVLIWLVTRNRSESSPPSHS</sequence>
<dbReference type="EMBL" id="LR586016">
    <property type="protein sequence ID" value="VIP04159.1"/>
    <property type="molecule type" value="Genomic_DNA"/>
</dbReference>
<dbReference type="InParanoid" id="A0A6C2YSY4"/>
<dbReference type="KEGG" id="tim:GMBLW1_50340"/>
<gene>
    <name evidence="2" type="ORF">GMBLW1_50340</name>
</gene>
<proteinExistence type="predicted"/>
<dbReference type="Proteomes" id="UP000464378">
    <property type="component" value="Chromosome"/>
</dbReference>